<evidence type="ECO:0000256" key="1">
    <source>
        <dbReference type="SAM" id="MobiDB-lite"/>
    </source>
</evidence>
<reference evidence="2" key="1">
    <citation type="journal article" date="2014" name="Int. J. Syst. Evol. Microbiol.">
        <title>Complete genome sequence of Corynebacterium casei LMG S-19264T (=DSM 44701T), isolated from a smear-ripened cheese.</title>
        <authorList>
            <consortium name="US DOE Joint Genome Institute (JGI-PGF)"/>
            <person name="Walter F."/>
            <person name="Albersmeier A."/>
            <person name="Kalinowski J."/>
            <person name="Ruckert C."/>
        </authorList>
    </citation>
    <scope>NUCLEOTIDE SEQUENCE</scope>
    <source>
        <strain evidence="2">CGMCC 4.7201</strain>
    </source>
</reference>
<evidence type="ECO:0000313" key="3">
    <source>
        <dbReference type="Proteomes" id="UP000641932"/>
    </source>
</evidence>
<feature type="region of interest" description="Disordered" evidence="1">
    <location>
        <begin position="270"/>
        <end position="296"/>
    </location>
</feature>
<keyword evidence="3" id="KW-1185">Reference proteome</keyword>
<organism evidence="2 3">
    <name type="scientific">Wenjunlia tyrosinilytica</name>
    <dbReference type="NCBI Taxonomy" id="1544741"/>
    <lineage>
        <taxon>Bacteria</taxon>
        <taxon>Bacillati</taxon>
        <taxon>Actinomycetota</taxon>
        <taxon>Actinomycetes</taxon>
        <taxon>Kitasatosporales</taxon>
        <taxon>Streptomycetaceae</taxon>
        <taxon>Wenjunlia</taxon>
    </lineage>
</organism>
<dbReference type="Proteomes" id="UP000641932">
    <property type="component" value="Unassembled WGS sequence"/>
</dbReference>
<protein>
    <submittedName>
        <fullName evidence="2">Uncharacterized protein</fullName>
    </submittedName>
</protein>
<dbReference type="Gene3D" id="3.90.1720.10">
    <property type="entry name" value="endopeptidase domain like (from Nostoc punctiforme)"/>
    <property type="match status" value="1"/>
</dbReference>
<proteinExistence type="predicted"/>
<reference evidence="2" key="2">
    <citation type="submission" date="2020-09" db="EMBL/GenBank/DDBJ databases">
        <authorList>
            <person name="Sun Q."/>
            <person name="Zhou Y."/>
        </authorList>
    </citation>
    <scope>NUCLEOTIDE SEQUENCE</scope>
    <source>
        <strain evidence="2">CGMCC 4.7201</strain>
    </source>
</reference>
<evidence type="ECO:0000313" key="2">
    <source>
        <dbReference type="EMBL" id="GGO96626.1"/>
    </source>
</evidence>
<dbReference type="EMBL" id="BMMS01000030">
    <property type="protein sequence ID" value="GGO96626.1"/>
    <property type="molecule type" value="Genomic_DNA"/>
</dbReference>
<comment type="caution">
    <text evidence="2">The sequence shown here is derived from an EMBL/GenBank/DDBJ whole genome shotgun (WGS) entry which is preliminary data.</text>
</comment>
<name>A0A918DZV7_9ACTN</name>
<gene>
    <name evidence="2" type="ORF">GCM10012280_56550</name>
</gene>
<dbReference type="AlphaFoldDB" id="A0A918DZV7"/>
<accession>A0A918DZV7</accession>
<sequence>MDRSRRRTMRSVVHALVVIALVSTSGVLTQEIQRKEEDQRAPLRSATWLSGAQERRASAGRYRFERLTAPARTIVRDSDGSIVAAFTDGARTAVLTGPSRTIAGQCIARAPITTDSWVRLLPRTWTRHSEKSPWFQGWFSKHLGDTRADVIGAALEYANKPSAQQPRVAWPWPGVDRPGAGALCFSPAWSAVAKIPRPRPRHSDFNDFLGVSWRFADGVVRQSASPGPRALDSAGLVRLVLGYRNRYPLNSTDRSSGAALPRTADAMAARGPGVRILPPKPARDAGPARPSAGQAFIGKMQPGDLAFFKSDRKNGRRSGSGVGCVAIYLGLDIEGNPRFLSSRAETGPFLGGLSHAEGIRFRGRPLRAVVRL</sequence>